<keyword evidence="4" id="KW-1185">Reference proteome</keyword>
<dbReference type="STRING" id="1173584.SAMN05444851_0071"/>
<evidence type="ECO:0000259" key="2">
    <source>
        <dbReference type="Pfam" id="PF03795"/>
    </source>
</evidence>
<dbReference type="Pfam" id="PF03795">
    <property type="entry name" value="YCII"/>
    <property type="match status" value="1"/>
</dbReference>
<dbReference type="RefSeq" id="WP_091427293.1">
    <property type="nucleotide sequence ID" value="NZ_FOJB01000001.1"/>
</dbReference>
<sequence length="103" mass="11547">MPKYYIAYHEPRDVPDDKKADMQAAYKAWIAKYSDTFVMPETPFKAQWTVDGDGAREGFKQPMMGFCVIEAADADTALAIASENSFLQMGTIHLAEMMDMPQG</sequence>
<feature type="domain" description="YCII-related" evidence="2">
    <location>
        <begin position="6"/>
        <end position="100"/>
    </location>
</feature>
<name>A0A1I0MIR6_9RHOB</name>
<reference evidence="3 4" key="1">
    <citation type="submission" date="2016-10" db="EMBL/GenBank/DDBJ databases">
        <authorList>
            <person name="de Groot N.N."/>
        </authorList>
    </citation>
    <scope>NUCLEOTIDE SEQUENCE [LARGE SCALE GENOMIC DNA]</scope>
    <source>
        <strain evidence="3 4">DSM 29439</strain>
    </source>
</reference>
<dbReference type="AlphaFoldDB" id="A0A1I0MIR6"/>
<evidence type="ECO:0000313" key="4">
    <source>
        <dbReference type="Proteomes" id="UP000199650"/>
    </source>
</evidence>
<dbReference type="Proteomes" id="UP000199650">
    <property type="component" value="Unassembled WGS sequence"/>
</dbReference>
<gene>
    <name evidence="3" type="ORF">SAMN05444851_0071</name>
</gene>
<accession>A0A1I0MIR6</accession>
<dbReference type="EMBL" id="FOJB01000001">
    <property type="protein sequence ID" value="SEV88235.1"/>
    <property type="molecule type" value="Genomic_DNA"/>
</dbReference>
<protein>
    <submittedName>
        <fullName evidence="3">YCII-related domain-containing protein</fullName>
    </submittedName>
</protein>
<dbReference type="InterPro" id="IPR011008">
    <property type="entry name" value="Dimeric_a/b-barrel"/>
</dbReference>
<dbReference type="SUPFAM" id="SSF54909">
    <property type="entry name" value="Dimeric alpha+beta barrel"/>
    <property type="match status" value="1"/>
</dbReference>
<dbReference type="InterPro" id="IPR005545">
    <property type="entry name" value="YCII"/>
</dbReference>
<dbReference type="OrthoDB" id="5117987at2"/>
<proteinExistence type="inferred from homology"/>
<organism evidence="3 4">
    <name type="scientific">Aliiroseovarius sediminilitoris</name>
    <dbReference type="NCBI Taxonomy" id="1173584"/>
    <lineage>
        <taxon>Bacteria</taxon>
        <taxon>Pseudomonadati</taxon>
        <taxon>Pseudomonadota</taxon>
        <taxon>Alphaproteobacteria</taxon>
        <taxon>Rhodobacterales</taxon>
        <taxon>Paracoccaceae</taxon>
        <taxon>Aliiroseovarius</taxon>
    </lineage>
</organism>
<evidence type="ECO:0000256" key="1">
    <source>
        <dbReference type="ARBA" id="ARBA00007689"/>
    </source>
</evidence>
<evidence type="ECO:0000313" key="3">
    <source>
        <dbReference type="EMBL" id="SEV88235.1"/>
    </source>
</evidence>
<comment type="similarity">
    <text evidence="1">Belongs to the YciI family.</text>
</comment>